<dbReference type="Proteomes" id="UP001370758">
    <property type="component" value="Unassembled WGS sequence"/>
</dbReference>
<dbReference type="AlphaFoldDB" id="A0AAV9W4N8"/>
<evidence type="ECO:0008006" key="4">
    <source>
        <dbReference type="Google" id="ProtNLM"/>
    </source>
</evidence>
<keyword evidence="1" id="KW-0732">Signal</keyword>
<accession>A0AAV9W4N8</accession>
<sequence>MRLKPSLLYSLLLGSTALAIAVPAQEEEEDTLYSNPEIRASEINNYLHPNVTYTTEHINCAEGVPILAADGTTIIGCFFQNSPEDFNRAIKAIAAKRKIPAFKKAPVPEPKQLQKRTGTWYYHSYHCYGSGVYSLIYPDLYYTKNTVCKSMNALAGGRMRYASWTIWHIGSASDPTNMYSVGNLKQIRHDYAFECLHASDDWVFTQFDGVCTIMIQKIIDEICVGGSGSDSRGGTIDVYKDGFINRPYRLRVDPNLIAGGG</sequence>
<organism evidence="2 3">
    <name type="scientific">Arthrobotrys musiformis</name>
    <dbReference type="NCBI Taxonomy" id="47236"/>
    <lineage>
        <taxon>Eukaryota</taxon>
        <taxon>Fungi</taxon>
        <taxon>Dikarya</taxon>
        <taxon>Ascomycota</taxon>
        <taxon>Pezizomycotina</taxon>
        <taxon>Orbiliomycetes</taxon>
        <taxon>Orbiliales</taxon>
        <taxon>Orbiliaceae</taxon>
        <taxon>Arthrobotrys</taxon>
    </lineage>
</organism>
<evidence type="ECO:0000256" key="1">
    <source>
        <dbReference type="SAM" id="SignalP"/>
    </source>
</evidence>
<reference evidence="2 3" key="1">
    <citation type="submission" date="2023-08" db="EMBL/GenBank/DDBJ databases">
        <authorList>
            <person name="Palmer J.M."/>
        </authorList>
    </citation>
    <scope>NUCLEOTIDE SEQUENCE [LARGE SCALE GENOMIC DNA]</scope>
    <source>
        <strain evidence="2 3">TWF481</strain>
    </source>
</reference>
<feature type="signal peptide" evidence="1">
    <location>
        <begin position="1"/>
        <end position="21"/>
    </location>
</feature>
<feature type="chain" id="PRO_5043653811" description="Ecp2 effector protein domain-containing protein" evidence="1">
    <location>
        <begin position="22"/>
        <end position="261"/>
    </location>
</feature>
<evidence type="ECO:0000313" key="2">
    <source>
        <dbReference type="EMBL" id="KAK6498984.1"/>
    </source>
</evidence>
<name>A0AAV9W4N8_9PEZI</name>
<proteinExistence type="predicted"/>
<comment type="caution">
    <text evidence="2">The sequence shown here is derived from an EMBL/GenBank/DDBJ whole genome shotgun (WGS) entry which is preliminary data.</text>
</comment>
<dbReference type="EMBL" id="JAVHJL010000008">
    <property type="protein sequence ID" value="KAK6498984.1"/>
    <property type="molecule type" value="Genomic_DNA"/>
</dbReference>
<protein>
    <recommendedName>
        <fullName evidence="4">Ecp2 effector protein domain-containing protein</fullName>
    </recommendedName>
</protein>
<keyword evidence="3" id="KW-1185">Reference proteome</keyword>
<evidence type="ECO:0000313" key="3">
    <source>
        <dbReference type="Proteomes" id="UP001370758"/>
    </source>
</evidence>
<gene>
    <name evidence="2" type="ORF">TWF481_011555</name>
</gene>